<dbReference type="EMBL" id="FQ032821">
    <property type="protein sequence ID" value="CBL87391.1"/>
    <property type="molecule type" value="Genomic_DNA"/>
</dbReference>
<evidence type="ECO:0000313" key="2">
    <source>
        <dbReference type="EMBL" id="CBL87391.1"/>
    </source>
</evidence>
<feature type="chain" id="PRO_5003311313" description="Peptidoglycan-binding protein LysM" evidence="1">
    <location>
        <begin position="31"/>
        <end position="218"/>
    </location>
</feature>
<gene>
    <name evidence="2" type="ORF">S18_812_0013</name>
</gene>
<evidence type="ECO:0008006" key="3">
    <source>
        <dbReference type="Google" id="ProtNLM"/>
    </source>
</evidence>
<keyword evidence="1" id="KW-0732">Signal</keyword>
<protein>
    <recommendedName>
        <fullName evidence="3">Peptidoglycan-binding protein LysM</fullName>
    </recommendedName>
</protein>
<sequence length="218" mass="24520">MKTFNYKYISNIIALSCCFLLAFSPAPSLVKSNQATKQKSVLNYNQPTFIKDSNFQEKEWVNYILLDQSFVGFKEALAFKESRGRYRVVNSFGYLGKYQFGVSTLKLLGVYNPSNFLLCPELQEEAFVVNLKRNKWVLRRDIKRFVGHKIKGTIVTESGILAAAHLAGPGSVKRYLRSDGAIGFTDGFGTDIASYLQKFSAFDTSAVSAERHPKVNLL</sequence>
<proteinExistence type="predicted"/>
<name>F4MMM8_9BACT</name>
<feature type="signal peptide" evidence="1">
    <location>
        <begin position="1"/>
        <end position="30"/>
    </location>
</feature>
<dbReference type="InterPro" id="IPR023346">
    <property type="entry name" value="Lysozyme-like_dom_sf"/>
</dbReference>
<accession>F4MMM8</accession>
<reference evidence="2" key="2">
    <citation type="journal article" date="2012" name="Environ. Microbiol.">
        <title>Genomic content of uncultured Bacteroidetes from contrasting oceanic provinces in the North Atlantic Ocean.</title>
        <authorList>
            <person name="Gomez-Pereira P.R."/>
            <person name="Schuler M."/>
            <person name="Fuchs B.M."/>
            <person name="Bennke C."/>
            <person name="Teeling H."/>
            <person name="Waldmann J."/>
            <person name="Richter M."/>
            <person name="Barbe V."/>
            <person name="Bataille E."/>
            <person name="Glockner F.O."/>
            <person name="Amann R."/>
        </authorList>
    </citation>
    <scope>NUCLEOTIDE SEQUENCE</scope>
</reference>
<dbReference type="SUPFAM" id="SSF53955">
    <property type="entry name" value="Lysozyme-like"/>
    <property type="match status" value="1"/>
</dbReference>
<dbReference type="AlphaFoldDB" id="F4MMM8"/>
<organism evidence="2">
    <name type="scientific">uncultured Flavobacteriia bacterium</name>
    <dbReference type="NCBI Taxonomy" id="212695"/>
    <lineage>
        <taxon>Bacteria</taxon>
        <taxon>Pseudomonadati</taxon>
        <taxon>Bacteroidota</taxon>
        <taxon>Flavobacteriia</taxon>
        <taxon>environmental samples</taxon>
    </lineage>
</organism>
<evidence type="ECO:0000256" key="1">
    <source>
        <dbReference type="SAM" id="SignalP"/>
    </source>
</evidence>
<reference evidence="2" key="1">
    <citation type="submission" date="2010-05" db="EMBL/GenBank/DDBJ databases">
        <authorList>
            <person name="Genoscope - CEA"/>
        </authorList>
    </citation>
    <scope>NUCLEOTIDE SEQUENCE</scope>
</reference>